<dbReference type="Proteomes" id="UP000052023">
    <property type="component" value="Unassembled WGS sequence"/>
</dbReference>
<evidence type="ECO:0000313" key="3">
    <source>
        <dbReference type="Proteomes" id="UP000052023"/>
    </source>
</evidence>
<evidence type="ECO:0008006" key="4">
    <source>
        <dbReference type="Google" id="ProtNLM"/>
    </source>
</evidence>
<reference evidence="2 3" key="1">
    <citation type="submission" date="2014-03" db="EMBL/GenBank/DDBJ databases">
        <title>Bradyrhizobium valentinum sp. nov., isolated from effective nodules of Lupinus mariae-josephae, a lupine endemic of basic-lime soils in Eastern Spain.</title>
        <authorList>
            <person name="Duran D."/>
            <person name="Rey L."/>
            <person name="Navarro A."/>
            <person name="Busquets A."/>
            <person name="Imperial J."/>
            <person name="Ruiz-Argueso T."/>
        </authorList>
    </citation>
    <scope>NUCLEOTIDE SEQUENCE [LARGE SCALE GENOMIC DNA]</scope>
    <source>
        <strain evidence="2 3">Ro19</strain>
    </source>
</reference>
<dbReference type="EMBL" id="LLYA01000170">
    <property type="protein sequence ID" value="KRR21877.1"/>
    <property type="molecule type" value="Genomic_DNA"/>
</dbReference>
<comment type="caution">
    <text evidence="2">The sequence shown here is derived from an EMBL/GenBank/DDBJ whole genome shotgun (WGS) entry which is preliminary data.</text>
</comment>
<dbReference type="RefSeq" id="WP_057845770.1">
    <property type="nucleotide sequence ID" value="NZ_LLYA01000170.1"/>
</dbReference>
<feature type="region of interest" description="Disordered" evidence="1">
    <location>
        <begin position="181"/>
        <end position="204"/>
    </location>
</feature>
<evidence type="ECO:0000313" key="2">
    <source>
        <dbReference type="EMBL" id="KRR21877.1"/>
    </source>
</evidence>
<dbReference type="Pfam" id="PF04404">
    <property type="entry name" value="ERF"/>
    <property type="match status" value="1"/>
</dbReference>
<proteinExistence type="predicted"/>
<accession>A0A0R3MV35</accession>
<dbReference type="AlphaFoldDB" id="A0A0R3MV35"/>
<keyword evidence="3" id="KW-1185">Reference proteome</keyword>
<protein>
    <recommendedName>
        <fullName evidence="4">ERF family protein</fullName>
    </recommendedName>
</protein>
<evidence type="ECO:0000256" key="1">
    <source>
        <dbReference type="SAM" id="MobiDB-lite"/>
    </source>
</evidence>
<organism evidence="2 3">
    <name type="scientific">Bradyrhizobium retamae</name>
    <dbReference type="NCBI Taxonomy" id="1300035"/>
    <lineage>
        <taxon>Bacteria</taxon>
        <taxon>Pseudomonadati</taxon>
        <taxon>Pseudomonadota</taxon>
        <taxon>Alphaproteobacteria</taxon>
        <taxon>Hyphomicrobiales</taxon>
        <taxon>Nitrobacteraceae</taxon>
        <taxon>Bradyrhizobium</taxon>
    </lineage>
</organism>
<sequence>MSAVVEMTPEPRRNRPVAAASPIDIVQNALKSGNVEMYREAVALFKELEGMAARKAFDNAMADAKARIPVIRKNRRVGFDHKSGGDRTEYSHEDMAEIARTVDPILSDVGLSYRFRVASPLNAPVSVTCVLSHRDGHFEETTLTAGRDDSGKKNAIQQVGSTITYLQRYTLKAALGLAAAQDDDGRGSEQEAEPETYTPPPGSITQKQVDFIREALEEKGASVTAFLQWAKVPRIESIPAGRYAACVNAIANFKKA</sequence>
<gene>
    <name evidence="2" type="ORF">CQ13_07530</name>
</gene>
<dbReference type="InterPro" id="IPR007499">
    <property type="entry name" value="ERF_bacteria_virus"/>
</dbReference>
<name>A0A0R3MV35_9BRAD</name>